<dbReference type="EMBL" id="JASBWR010000003">
    <property type="protein sequence ID" value="KAJ9112906.1"/>
    <property type="molecule type" value="Genomic_DNA"/>
</dbReference>
<dbReference type="Proteomes" id="UP001241377">
    <property type="component" value="Unassembled WGS sequence"/>
</dbReference>
<evidence type="ECO:0000313" key="2">
    <source>
        <dbReference type="Proteomes" id="UP001241377"/>
    </source>
</evidence>
<gene>
    <name evidence="1" type="ORF">QFC19_000461</name>
</gene>
<accession>A0ACC2WP77</accession>
<name>A0ACC2WP77_9TREE</name>
<evidence type="ECO:0000313" key="1">
    <source>
        <dbReference type="EMBL" id="KAJ9112906.1"/>
    </source>
</evidence>
<protein>
    <submittedName>
        <fullName evidence="1">Uncharacterized protein</fullName>
    </submittedName>
</protein>
<keyword evidence="2" id="KW-1185">Reference proteome</keyword>
<sequence>MTVTQELSAPLFAVIGSTGTQGRSVIKALEESTKPYRIRAVTRDTSKPASKALERLGCHVVEADVGHLESLRAAFTGATYVFLMTNSDYADQSPDFDHEYSQGKNQFDAAFAAGVDVIAWSGIPSMKKLYGGKGKVDNFDVKARITTYARSLTSPSGIKPKIIDVQPGAYLTNYIIRGPPRPSPTDPNAFVFGLALPPGASLPVIDMEEDYGKYVVGPLEWALDGDKGRWVDIETVHAAPGYITPLDMAEAFMQASGKSVTYAAIPDEQLYGFMQSVAGARAAGCLVEMYKGIREIGYYGGDDLGPSNRHLARPARTFSEALNARPEAIKRIFEPEA</sequence>
<organism evidence="1 2">
    <name type="scientific">Naganishia cerealis</name>
    <dbReference type="NCBI Taxonomy" id="610337"/>
    <lineage>
        <taxon>Eukaryota</taxon>
        <taxon>Fungi</taxon>
        <taxon>Dikarya</taxon>
        <taxon>Basidiomycota</taxon>
        <taxon>Agaricomycotina</taxon>
        <taxon>Tremellomycetes</taxon>
        <taxon>Filobasidiales</taxon>
        <taxon>Filobasidiaceae</taxon>
        <taxon>Naganishia</taxon>
    </lineage>
</organism>
<proteinExistence type="predicted"/>
<reference evidence="1" key="1">
    <citation type="submission" date="2023-04" db="EMBL/GenBank/DDBJ databases">
        <title>Draft Genome sequencing of Naganishia species isolated from polar environments using Oxford Nanopore Technology.</title>
        <authorList>
            <person name="Leo P."/>
            <person name="Venkateswaran K."/>
        </authorList>
    </citation>
    <scope>NUCLEOTIDE SEQUENCE</scope>
    <source>
        <strain evidence="1">MNA-CCFEE 5261</strain>
    </source>
</reference>
<comment type="caution">
    <text evidence="1">The sequence shown here is derived from an EMBL/GenBank/DDBJ whole genome shotgun (WGS) entry which is preliminary data.</text>
</comment>